<evidence type="ECO:0000256" key="8">
    <source>
        <dbReference type="SAM" id="Coils"/>
    </source>
</evidence>
<reference evidence="10 11" key="1">
    <citation type="journal article" date="2022" name="Nat. Ecol. Evol.">
        <title>A masculinizing supergene underlies an exaggerated male reproductive morph in a spider.</title>
        <authorList>
            <person name="Hendrickx F."/>
            <person name="De Corte Z."/>
            <person name="Sonet G."/>
            <person name="Van Belleghem S.M."/>
            <person name="Kostlbacher S."/>
            <person name="Vangestel C."/>
        </authorList>
    </citation>
    <scope>NUCLEOTIDE SEQUENCE [LARGE SCALE GENOMIC DNA]</scope>
    <source>
        <strain evidence="10">W744_W776</strain>
    </source>
</reference>
<dbReference type="PANTHER" id="PTHR15415:SF7">
    <property type="entry name" value="MICOS COMPLEX SUBUNIT MIC60"/>
    <property type="match status" value="1"/>
</dbReference>
<dbReference type="EMBL" id="JAFNEN010000128">
    <property type="protein sequence ID" value="KAG8193157.1"/>
    <property type="molecule type" value="Genomic_DNA"/>
</dbReference>
<keyword evidence="5 7" id="KW-0496">Mitochondrion</keyword>
<dbReference type="GO" id="GO:0061617">
    <property type="term" value="C:MICOS complex"/>
    <property type="evidence" value="ECO:0007669"/>
    <property type="project" value="TreeGrafter"/>
</dbReference>
<protein>
    <recommendedName>
        <fullName evidence="7">MICOS complex subunit MIC60</fullName>
    </recommendedName>
    <alternativeName>
        <fullName evidence="7">Mitofilin</fullName>
    </alternativeName>
</protein>
<dbReference type="AlphaFoldDB" id="A0AAV6VAT4"/>
<evidence type="ECO:0000256" key="4">
    <source>
        <dbReference type="ARBA" id="ARBA00022989"/>
    </source>
</evidence>
<feature type="coiled-coil region" evidence="8">
    <location>
        <begin position="324"/>
        <end position="382"/>
    </location>
</feature>
<comment type="subcellular location">
    <subcellularLocation>
        <location evidence="7">Mitochondrion inner membrane</location>
        <topology evidence="7">Single-pass membrane protein</topology>
    </subcellularLocation>
</comment>
<keyword evidence="2 7" id="KW-0812">Transmembrane</keyword>
<evidence type="ECO:0000256" key="1">
    <source>
        <dbReference type="ARBA" id="ARBA00010877"/>
    </source>
</evidence>
<proteinExistence type="inferred from homology"/>
<feature type="coiled-coil region" evidence="8">
    <location>
        <begin position="223"/>
        <end position="291"/>
    </location>
</feature>
<accession>A0AAV6VAT4</accession>
<evidence type="ECO:0000256" key="5">
    <source>
        <dbReference type="ARBA" id="ARBA00023128"/>
    </source>
</evidence>
<evidence type="ECO:0000256" key="6">
    <source>
        <dbReference type="ARBA" id="ARBA00023136"/>
    </source>
</evidence>
<name>A0AAV6VAT4_9ARAC</name>
<comment type="similarity">
    <text evidence="1 7">Belongs to the MICOS complex subunit Mic60 family.</text>
</comment>
<evidence type="ECO:0000256" key="3">
    <source>
        <dbReference type="ARBA" id="ARBA00022792"/>
    </source>
</evidence>
<keyword evidence="3 7" id="KW-0999">Mitochondrion inner membrane</keyword>
<comment type="caution">
    <text evidence="10">The sequence shown here is derived from an EMBL/GenBank/DDBJ whole genome shotgun (WGS) entry which is preliminary data.</text>
</comment>
<keyword evidence="6" id="KW-0472">Membrane</keyword>
<evidence type="ECO:0000313" key="11">
    <source>
        <dbReference type="Proteomes" id="UP000827092"/>
    </source>
</evidence>
<evidence type="ECO:0000256" key="7">
    <source>
        <dbReference type="RuleBase" id="RU363000"/>
    </source>
</evidence>
<evidence type="ECO:0000256" key="2">
    <source>
        <dbReference type="ARBA" id="ARBA00022692"/>
    </source>
</evidence>
<dbReference type="InterPro" id="IPR019133">
    <property type="entry name" value="MIC60"/>
</dbReference>
<feature type="region of interest" description="Disordered" evidence="9">
    <location>
        <begin position="104"/>
        <end position="157"/>
    </location>
</feature>
<feature type="compositionally biased region" description="Basic and acidic residues" evidence="9">
    <location>
        <begin position="135"/>
        <end position="151"/>
    </location>
</feature>
<sequence>MWRSLRLPISKSKVSTIKKFERFSSSSASGGGSKFVVGLLAATGAGFAGAVVYGKYDPTFKKVLKENVPYIEHVYKWLDGEQQKSPAPKKTSVDEKILKKKLDQEKAAATAESPKPIEPKTSRKGIQDFNALKQSDNKPSEQKVESLEKPETQPASNENIISDLVTKLQKSSEEANFAYEEAVKTVKVHTNTLYEALDMAEGKDGDIVWKDVSKAASDKKYALQIAEERASQSRVVMDKLKANLRKISSEDKSKHFVKTAEESMQRVAQQLEEAESKVKIVETEAKTASEYQNLVNSSKEQFRKELEIVLPNYISGDKDQTLTERDLNMLIAHAHRRIEQLQKQLAKQQVTEKCRVDEALRLQKLKDRNNTAAQVEAALETRHIDLENAIANRVATLKDNFEIELRKQLSRQSAAHVDHIEEVLKVQEQELERKFNLEVEEKLLHQKGVFISEVSGSMARLKGILAFLKAKSEFDSASKKAQALWLACQAMSYKISADNAGKPSPLAKDVTAVRAAADEDSDFINTVLAGIPVEAVERGVYKNEDLKERFNEVKRVCKRVALIDENNDSLYRYFLSYLQSLFIVDKLSIPKEELEGKVAVDPTKWDTYDVLGRICFSLKMDDLELALRYANQLKGEPREVAKDWMKEVRLLLETQLAVKALLAHAAAVGIQAYH</sequence>
<keyword evidence="8" id="KW-0175">Coiled coil</keyword>
<evidence type="ECO:0000313" key="10">
    <source>
        <dbReference type="EMBL" id="KAG8193157.1"/>
    </source>
</evidence>
<dbReference type="GO" id="GO:0042407">
    <property type="term" value="P:cristae formation"/>
    <property type="evidence" value="ECO:0007669"/>
    <property type="project" value="TreeGrafter"/>
</dbReference>
<dbReference type="Proteomes" id="UP000827092">
    <property type="component" value="Unassembled WGS sequence"/>
</dbReference>
<organism evidence="10 11">
    <name type="scientific">Oedothorax gibbosus</name>
    <dbReference type="NCBI Taxonomy" id="931172"/>
    <lineage>
        <taxon>Eukaryota</taxon>
        <taxon>Metazoa</taxon>
        <taxon>Ecdysozoa</taxon>
        <taxon>Arthropoda</taxon>
        <taxon>Chelicerata</taxon>
        <taxon>Arachnida</taxon>
        <taxon>Araneae</taxon>
        <taxon>Araneomorphae</taxon>
        <taxon>Entelegynae</taxon>
        <taxon>Araneoidea</taxon>
        <taxon>Linyphiidae</taxon>
        <taxon>Erigoninae</taxon>
        <taxon>Oedothorax</taxon>
    </lineage>
</organism>
<dbReference type="PANTHER" id="PTHR15415">
    <property type="entry name" value="MITOFILIN"/>
    <property type="match status" value="1"/>
</dbReference>
<dbReference type="Pfam" id="PF09731">
    <property type="entry name" value="Mitofilin"/>
    <property type="match status" value="1"/>
</dbReference>
<comment type="function">
    <text evidence="7">Component of the MICOS complex, a large protein complex of the mitochondrial inner membrane that plays crucial roles in the maintenance of crista junctions, inner membrane architecture, and formation of contact sites to the outer membrane.</text>
</comment>
<evidence type="ECO:0000256" key="9">
    <source>
        <dbReference type="SAM" id="MobiDB-lite"/>
    </source>
</evidence>
<keyword evidence="11" id="KW-1185">Reference proteome</keyword>
<comment type="subunit">
    <text evidence="7">Component of the mitochondrial contact site and cristae organizing system (MICOS) complex.</text>
</comment>
<keyword evidence="4" id="KW-1133">Transmembrane helix</keyword>
<gene>
    <name evidence="10" type="ORF">JTE90_006988</name>
</gene>